<feature type="compositionally biased region" description="Basic and acidic residues" evidence="1">
    <location>
        <begin position="451"/>
        <end position="465"/>
    </location>
</feature>
<feature type="compositionally biased region" description="Polar residues" evidence="1">
    <location>
        <begin position="512"/>
        <end position="536"/>
    </location>
</feature>
<feature type="compositionally biased region" description="Basic and acidic residues" evidence="1">
    <location>
        <begin position="56"/>
        <end position="65"/>
    </location>
</feature>
<feature type="compositionally biased region" description="Polar residues" evidence="1">
    <location>
        <begin position="17"/>
        <end position="28"/>
    </location>
</feature>
<dbReference type="EMBL" id="PDNA01000023">
    <property type="protein sequence ID" value="PGH23490.1"/>
    <property type="molecule type" value="Genomic_DNA"/>
</dbReference>
<feature type="compositionally biased region" description="Pro residues" evidence="1">
    <location>
        <begin position="219"/>
        <end position="240"/>
    </location>
</feature>
<dbReference type="SUPFAM" id="SSF69848">
    <property type="entry name" value="LCCL domain"/>
    <property type="match status" value="1"/>
</dbReference>
<feature type="compositionally biased region" description="Pro residues" evidence="1">
    <location>
        <begin position="187"/>
        <end position="196"/>
    </location>
</feature>
<evidence type="ECO:0000313" key="3">
    <source>
        <dbReference type="Proteomes" id="UP000224634"/>
    </source>
</evidence>
<feature type="compositionally biased region" description="Basic and acidic residues" evidence="1">
    <location>
        <begin position="132"/>
        <end position="143"/>
    </location>
</feature>
<gene>
    <name evidence="2" type="ORF">AJ80_02444</name>
</gene>
<feature type="compositionally biased region" description="Basic residues" evidence="1">
    <location>
        <begin position="803"/>
        <end position="816"/>
    </location>
</feature>
<dbReference type="Proteomes" id="UP000224634">
    <property type="component" value="Unassembled WGS sequence"/>
</dbReference>
<dbReference type="AlphaFoldDB" id="A0A2B7YQQ3"/>
<feature type="compositionally biased region" description="Basic residues" evidence="1">
    <location>
        <begin position="1"/>
        <end position="10"/>
    </location>
</feature>
<evidence type="ECO:0000313" key="2">
    <source>
        <dbReference type="EMBL" id="PGH23490.1"/>
    </source>
</evidence>
<proteinExistence type="predicted"/>
<feature type="compositionally biased region" description="Pro residues" evidence="1">
    <location>
        <begin position="69"/>
        <end position="88"/>
    </location>
</feature>
<comment type="caution">
    <text evidence="2">The sequence shown here is derived from an EMBL/GenBank/DDBJ whole genome shotgun (WGS) entry which is preliminary data.</text>
</comment>
<feature type="compositionally biased region" description="Basic residues" evidence="1">
    <location>
        <begin position="743"/>
        <end position="765"/>
    </location>
</feature>
<dbReference type="OrthoDB" id="3596986at2759"/>
<dbReference type="STRING" id="1447883.A0A2B7YQQ3"/>
<feature type="compositionally biased region" description="Polar residues" evidence="1">
    <location>
        <begin position="329"/>
        <end position="339"/>
    </location>
</feature>
<feature type="compositionally biased region" description="Basic and acidic residues" evidence="1">
    <location>
        <begin position="722"/>
        <end position="736"/>
    </location>
</feature>
<dbReference type="InterPro" id="IPR036609">
    <property type="entry name" value="LCCL_sf"/>
</dbReference>
<feature type="compositionally biased region" description="Low complexity" evidence="1">
    <location>
        <begin position="241"/>
        <end position="255"/>
    </location>
</feature>
<dbReference type="Pfam" id="PF08642">
    <property type="entry name" value="Rxt3"/>
    <property type="match status" value="1"/>
</dbReference>
<feature type="compositionally biased region" description="Polar residues" evidence="1">
    <location>
        <begin position="555"/>
        <end position="576"/>
    </location>
</feature>
<reference evidence="2 3" key="1">
    <citation type="submission" date="2017-10" db="EMBL/GenBank/DDBJ databases">
        <title>Comparative genomics in systemic dimorphic fungi from Ajellomycetaceae.</title>
        <authorList>
            <person name="Munoz J.F."/>
            <person name="Mcewen J.G."/>
            <person name="Clay O.K."/>
            <person name="Cuomo C.A."/>
        </authorList>
    </citation>
    <scope>NUCLEOTIDE SEQUENCE [LARGE SCALE GENOMIC DNA]</scope>
    <source>
        <strain evidence="2 3">UAMH7299</strain>
    </source>
</reference>
<dbReference type="Gene3D" id="2.170.130.20">
    <property type="entry name" value="LCCL-like domain"/>
    <property type="match status" value="1"/>
</dbReference>
<name>A0A2B7YQQ3_POLH7</name>
<sequence>MDPQRPHYHIFGRPSTFGGSQESRNQSLPPRLYSSGPLPNGRSQPPPPPPPPYDPLGRREADLHSRAPPARPPHSAPSAPPPGYPSHPYPHDGAIHPKPSRSPGPFGSTHSEPVPSFHTRHTSHGSSVKSDGGPKDRNIHYREGPSSSMSRDMPHPSQPFDQARRRSLGSNGSPPSYAGRLDHHGQPPAPPPPPPSSYNNRQMLPPSSPQHYPPRTASIPPPPSQAPTPYPPRDPPPPSTHRPGSSMSISSMLGSDTDRPPRETPSSSAYGRPPVTSVLPAPQPPPPSGGMSPPPVLSRPPPSELQNFRRSHTPDHSLFSKPQAPRPYRSSSGGTAQGQPQPPTDDTRFGGLSRPYYPEKPPSSLHSPSTTPFGESRYNPDRRLSLSGPILRPSSQPQMEEPAPRASLFSPVTRPAPGFGDASAKGPAPGRIGYTGMEATSQSPRRYSLPRADHRDEPSHREPEHIGITAQDSKQPPPAPFGPNIIDRDGERQLRPSWQPVTRRLSPDPSRLPSNESSSTYGYSALTNYAKSISSQVPPPRSVPGAPMQARHESALSNDSSPAGNISKFQHPQRLNSPTPGSSSTGPSFSTPAEEHQRKGSDDLFQHRSLLNVSAENKRTGRASPLPQAVQGAQAQIVGPAEEAGIKSELGRVFAGIGSGVGVSAAATPGSGPPTPLTSSPFKRDAITARSSGIDPGESPIPGAKPPRASSGIGTGRRGRKPKDDDSKLDGEHGIGRETTSTRGRRARHVHHHHHHTHHHHHHRHKADEDAASQPFSTQPSTAGARQSSIPSDGPVLATALAPHHHHRHHHHHHVPRSATGSAAAFLQGPSGPPAPPREYSTVVNLQPLLRSVAHLPRYHLGSTLYAPRISAPSAKASHESSKFGYSSTPVPLPRFEGKENCTFTIRVPRFRIDASHREEICARRALWGTGVYTDDSDPVAAAIHSGFVRGEWGEDVDVSMLDLEIKEQHQHAPQPKNGTLKASSTSSSATRSPQPQKSTDATKTKANTPPVPPPDKDLHITLLILPSLQRYDSSVMYGLKSRAWGDNHDGMSFKVEKIEWVDEGASKGEERGGEARRKRLRNMMQSGRIFTAAGLPGRRGVELQQRKKGLGGGGIVANGEGVAAKSVEPVS</sequence>
<protein>
    <recommendedName>
        <fullName evidence="4">Rxt3-domain-containing protein</fullName>
    </recommendedName>
</protein>
<feature type="compositionally biased region" description="Low complexity" evidence="1">
    <location>
        <begin position="362"/>
        <end position="372"/>
    </location>
</feature>
<feature type="compositionally biased region" description="Low complexity" evidence="1">
    <location>
        <begin position="577"/>
        <end position="592"/>
    </location>
</feature>
<feature type="region of interest" description="Disordered" evidence="1">
    <location>
        <begin position="1"/>
        <end position="634"/>
    </location>
</feature>
<feature type="compositionally biased region" description="Polar residues" evidence="1">
    <location>
        <begin position="774"/>
        <end position="791"/>
    </location>
</feature>
<feature type="compositionally biased region" description="Pro residues" evidence="1">
    <location>
        <begin position="281"/>
        <end position="303"/>
    </location>
</feature>
<feature type="region of interest" description="Disordered" evidence="1">
    <location>
        <begin position="969"/>
        <end position="1019"/>
    </location>
</feature>
<feature type="region of interest" description="Disordered" evidence="1">
    <location>
        <begin position="689"/>
        <end position="840"/>
    </location>
</feature>
<feature type="compositionally biased region" description="Polar residues" evidence="1">
    <location>
        <begin position="994"/>
        <end position="1008"/>
    </location>
</feature>
<organism evidence="2 3">
    <name type="scientific">Polytolypa hystricis (strain UAMH7299)</name>
    <dbReference type="NCBI Taxonomy" id="1447883"/>
    <lineage>
        <taxon>Eukaryota</taxon>
        <taxon>Fungi</taxon>
        <taxon>Dikarya</taxon>
        <taxon>Ascomycota</taxon>
        <taxon>Pezizomycotina</taxon>
        <taxon>Eurotiomycetes</taxon>
        <taxon>Eurotiomycetidae</taxon>
        <taxon>Onygenales</taxon>
        <taxon>Onygenales incertae sedis</taxon>
        <taxon>Polytolypa</taxon>
    </lineage>
</organism>
<dbReference type="InterPro" id="IPR013951">
    <property type="entry name" value="Rxt3"/>
</dbReference>
<accession>A0A2B7YQQ3</accession>
<keyword evidence="3" id="KW-1185">Reference proteome</keyword>
<evidence type="ECO:0008006" key="4">
    <source>
        <dbReference type="Google" id="ProtNLM"/>
    </source>
</evidence>
<feature type="compositionally biased region" description="Pro residues" evidence="1">
    <location>
        <begin position="44"/>
        <end position="54"/>
    </location>
</feature>
<evidence type="ECO:0000256" key="1">
    <source>
        <dbReference type="SAM" id="MobiDB-lite"/>
    </source>
</evidence>
<feature type="compositionally biased region" description="Basic and acidic residues" evidence="1">
    <location>
        <begin position="593"/>
        <end position="606"/>
    </location>
</feature>
<feature type="compositionally biased region" description="Low complexity" evidence="1">
    <location>
        <begin position="983"/>
        <end position="993"/>
    </location>
</feature>